<feature type="domain" description="Nudix hydrolase" evidence="4">
    <location>
        <begin position="182"/>
        <end position="312"/>
    </location>
</feature>
<dbReference type="GO" id="GO:0035529">
    <property type="term" value="F:NADH pyrophosphatase activity"/>
    <property type="evidence" value="ECO:0007669"/>
    <property type="project" value="TreeGrafter"/>
</dbReference>
<accession>A0A7J7HB62</accession>
<organism evidence="5 6">
    <name type="scientific">Camellia sinensis</name>
    <name type="common">Tea plant</name>
    <name type="synonym">Thea sinensis</name>
    <dbReference type="NCBI Taxonomy" id="4442"/>
    <lineage>
        <taxon>Eukaryota</taxon>
        <taxon>Viridiplantae</taxon>
        <taxon>Streptophyta</taxon>
        <taxon>Embryophyta</taxon>
        <taxon>Tracheophyta</taxon>
        <taxon>Spermatophyta</taxon>
        <taxon>Magnoliopsida</taxon>
        <taxon>eudicotyledons</taxon>
        <taxon>Gunneridae</taxon>
        <taxon>Pentapetalae</taxon>
        <taxon>asterids</taxon>
        <taxon>Ericales</taxon>
        <taxon>Theaceae</taxon>
        <taxon>Camellia</taxon>
    </lineage>
</organism>
<comment type="similarity">
    <text evidence="1">Belongs to the Nudix hydrolase family.</text>
</comment>
<evidence type="ECO:0000313" key="5">
    <source>
        <dbReference type="EMBL" id="KAF5949865.1"/>
    </source>
</evidence>
<dbReference type="Gene3D" id="3.40.630.30">
    <property type="match status" value="1"/>
</dbReference>
<dbReference type="InterPro" id="IPR000086">
    <property type="entry name" value="NUDIX_hydrolase_dom"/>
</dbReference>
<evidence type="ECO:0000256" key="3">
    <source>
        <dbReference type="ARBA" id="ARBA00022801"/>
    </source>
</evidence>
<dbReference type="SUPFAM" id="SSF55811">
    <property type="entry name" value="Nudix"/>
    <property type="match status" value="1"/>
</dbReference>
<keyword evidence="3" id="KW-0378">Hydrolase</keyword>
<dbReference type="Pfam" id="PF18290">
    <property type="entry name" value="Nudix_hydro"/>
    <property type="match status" value="1"/>
</dbReference>
<dbReference type="PROSITE" id="PS51462">
    <property type="entry name" value="NUDIX"/>
    <property type="match status" value="1"/>
</dbReference>
<sequence>MQRLVIRHRYYPFGNIFSNKVFIAASTCTSSNLVSIKLCLDLKAETVIPFPIRFMSSVTSGSNNGSSLRVGKNNKQLVVSDETTRVEQIKLLDASEDAYGGVVVDMKDPMDPESFAYLLRASISQWRLQGKKGVWIKLPIELVNLVEATVQEGFRYHHAEASYLMLVKWISKAEDTLPANASHRIGIGAFVMNDMGEVLVVQEKNGKFKGTGVWKFPTGVVDQGEDICMAALREVKEEAGIETEFLEIIAFRQSHKSFFGKSDLFFVCMLRPLSFDIQKQDTEIEAAKWMPLEEYAAQPFNQKREQFSKIANICLEKKKNNYTGFSAAPSTTAFSSKKNYLYFNNNGKQQSQAVTSGGRVRIFIQQKQYCKNLS</sequence>
<reference evidence="6" key="1">
    <citation type="journal article" date="2020" name="Nat. Commun.">
        <title>Genome assembly of wild tea tree DASZ reveals pedigree and selection history of tea varieties.</title>
        <authorList>
            <person name="Zhang W."/>
            <person name="Zhang Y."/>
            <person name="Qiu H."/>
            <person name="Guo Y."/>
            <person name="Wan H."/>
            <person name="Zhang X."/>
            <person name="Scossa F."/>
            <person name="Alseekh S."/>
            <person name="Zhang Q."/>
            <person name="Wang P."/>
            <person name="Xu L."/>
            <person name="Schmidt M.H."/>
            <person name="Jia X."/>
            <person name="Li D."/>
            <person name="Zhu A."/>
            <person name="Guo F."/>
            <person name="Chen W."/>
            <person name="Ni D."/>
            <person name="Usadel B."/>
            <person name="Fernie A.R."/>
            <person name="Wen W."/>
        </authorList>
    </citation>
    <scope>NUCLEOTIDE SEQUENCE [LARGE SCALE GENOMIC DNA]</scope>
    <source>
        <strain evidence="6">cv. G240</strain>
    </source>
</reference>
<dbReference type="Proteomes" id="UP000593564">
    <property type="component" value="Unassembled WGS sequence"/>
</dbReference>
<dbReference type="InterPro" id="IPR003293">
    <property type="entry name" value="Nudix_hydrolase6-like"/>
</dbReference>
<proteinExistence type="inferred from homology"/>
<keyword evidence="6" id="KW-1185">Reference proteome</keyword>
<evidence type="ECO:0000256" key="2">
    <source>
        <dbReference type="ARBA" id="ARBA00022723"/>
    </source>
</evidence>
<dbReference type="EMBL" id="JACBKZ010000005">
    <property type="protein sequence ID" value="KAF5949865.1"/>
    <property type="molecule type" value="Genomic_DNA"/>
</dbReference>
<dbReference type="InterPro" id="IPR040618">
    <property type="entry name" value="Pre-Nudix"/>
</dbReference>
<dbReference type="GO" id="GO:0051287">
    <property type="term" value="F:NAD binding"/>
    <property type="evidence" value="ECO:0007669"/>
    <property type="project" value="TreeGrafter"/>
</dbReference>
<dbReference type="CDD" id="cd04670">
    <property type="entry name" value="NUDIX_ASFGF2_Nudt6"/>
    <property type="match status" value="1"/>
</dbReference>
<dbReference type="PRINTS" id="PR01356">
    <property type="entry name" value="GFGPROTEIN"/>
</dbReference>
<comment type="caution">
    <text evidence="5">The sequence shown here is derived from an EMBL/GenBank/DDBJ whole genome shotgun (WGS) entry which is preliminary data.</text>
</comment>
<dbReference type="PANTHER" id="PTHR13994:SF26">
    <property type="entry name" value="NUDIX HYDROLASE 5-RELATED"/>
    <property type="match status" value="1"/>
</dbReference>
<dbReference type="InterPro" id="IPR020084">
    <property type="entry name" value="NUDIX_hydrolase_CS"/>
</dbReference>
<evidence type="ECO:0000256" key="1">
    <source>
        <dbReference type="ARBA" id="ARBA00005582"/>
    </source>
</evidence>
<name>A0A7J7HB62_CAMSI</name>
<dbReference type="Gene3D" id="3.90.79.10">
    <property type="entry name" value="Nucleoside Triphosphate Pyrophosphohydrolase"/>
    <property type="match status" value="1"/>
</dbReference>
<dbReference type="GO" id="GO:0047631">
    <property type="term" value="F:ADP-ribose diphosphatase activity"/>
    <property type="evidence" value="ECO:0007669"/>
    <property type="project" value="TreeGrafter"/>
</dbReference>
<keyword evidence="2" id="KW-0479">Metal-binding</keyword>
<dbReference type="FunFam" id="3.40.630.30:FF:000016">
    <property type="entry name" value="nudix hydrolase 2"/>
    <property type="match status" value="1"/>
</dbReference>
<dbReference type="PANTHER" id="PTHR13994">
    <property type="entry name" value="NUDIX HYDROLASE RELATED"/>
    <property type="match status" value="1"/>
</dbReference>
<reference evidence="5 6" key="2">
    <citation type="submission" date="2020-07" db="EMBL/GenBank/DDBJ databases">
        <title>Genome assembly of wild tea tree DASZ reveals pedigree and selection history of tea varieties.</title>
        <authorList>
            <person name="Zhang W."/>
        </authorList>
    </citation>
    <scope>NUCLEOTIDE SEQUENCE [LARGE SCALE GENOMIC DNA]</scope>
    <source>
        <strain evidence="6">cv. G240</strain>
        <tissue evidence="5">Leaf</tissue>
    </source>
</reference>
<protein>
    <recommendedName>
        <fullName evidence="4">Nudix hydrolase domain-containing protein</fullName>
    </recommendedName>
</protein>
<evidence type="ECO:0000259" key="4">
    <source>
        <dbReference type="PROSITE" id="PS51462"/>
    </source>
</evidence>
<dbReference type="GO" id="GO:0046872">
    <property type="term" value="F:metal ion binding"/>
    <property type="evidence" value="ECO:0007669"/>
    <property type="project" value="UniProtKB-KW"/>
</dbReference>
<dbReference type="FunFam" id="3.90.79.10:FF:000015">
    <property type="entry name" value="Nudix hydrolase 8"/>
    <property type="match status" value="1"/>
</dbReference>
<dbReference type="InterPro" id="IPR015797">
    <property type="entry name" value="NUDIX_hydrolase-like_dom_sf"/>
</dbReference>
<dbReference type="PROSITE" id="PS00893">
    <property type="entry name" value="NUDIX_BOX"/>
    <property type="match status" value="1"/>
</dbReference>
<gene>
    <name evidence="5" type="ORF">HYC85_011858</name>
</gene>
<evidence type="ECO:0000313" key="6">
    <source>
        <dbReference type="Proteomes" id="UP000593564"/>
    </source>
</evidence>
<dbReference type="Pfam" id="PF00293">
    <property type="entry name" value="NUDIX"/>
    <property type="match status" value="1"/>
</dbReference>
<dbReference type="AlphaFoldDB" id="A0A7J7HB62"/>